<comment type="catalytic activity">
    <reaction evidence="1 10">
        <text>Transfers a segment of a (1-&gt;4)-alpha-D-glucan chain to a primary hydroxy group in a similar glucan chain.</text>
        <dbReference type="EC" id="2.4.1.18"/>
    </reaction>
</comment>
<sequence length="655" mass="75647">MADVNIKDTAAGSSWFSLISEFDVELFKAGKHYRLYNKLGAHQLEHEGVAGTYFAVWAPSATAVSVIGNFNAWDRSANPLQVRWDSSGIWECFVPGTGKAEYYKYFIAGANGFQVEKGDPYAFHWENPPQTATITWDLDYTWGDEQWLSKRKAGDILQQPLSVYELHLGSWRRKITEEGERFLSYRELAAELPQYCRYMNYTHVEFMPVMEHPFYGSWGYQITGFYAPSSRYGTPQDFMYLIDQLHQEGIGVILDWVPSHFPTDEHGPAYFDGTHLYEYDDPRKGFHPDWKSYIFDLTRNEVRAFLISNAIFWLDKYHIDGLRVDAVASMLYLDYSRNEGEWVPNIYGGRENLEAVSFLQEFNQAVHDHFADVFTVAEESTSWPGVTHPVAEGGLGFDMKWMMGWMHDTLSYFHQEPVYRKYHQGQLTFSLIYAFSEKFVLPLSHDEVVYGKGSLVNKMPGDNWQQLASLRLLFGYMFGHPGAKMMFMGAEFAQHAEWAHDYSLNWHENNNPDHQGVQKLVRDLNTLYAAYPAWYQNNYASEGFEWLDANDAERSVISWLRKGQDPTERLIFIANFTPVVRLNYRVGADQTGFYTEILNTDDLKYGGSDQLNKGLLETAPVPYHQRTHSLSLTLPPLGMIVLKYSHPFEWLEGMT</sequence>
<protein>
    <recommendedName>
        <fullName evidence="10">1,4-alpha-glucan branching enzyme GlgB</fullName>
        <ecNumber evidence="10">2.4.1.18</ecNumber>
    </recommendedName>
    <alternativeName>
        <fullName evidence="10">1,4-alpha-D-glucan:1,4-alpha-D-glucan 6-glucosyl-transferase</fullName>
    </alternativeName>
    <alternativeName>
        <fullName evidence="10">Alpha-(1-&gt;4)-glucan branching enzyme</fullName>
    </alternativeName>
    <alternativeName>
        <fullName evidence="10">Glycogen branching enzyme</fullName>
        <shortName evidence="10">BE</shortName>
    </alternativeName>
</protein>
<dbReference type="NCBIfam" id="TIGR01515">
    <property type="entry name" value="branching_enzym"/>
    <property type="match status" value="1"/>
</dbReference>
<evidence type="ECO:0000256" key="7">
    <source>
        <dbReference type="ARBA" id="ARBA00022679"/>
    </source>
</evidence>
<name>A0A521B7Z2_9SPHI</name>
<comment type="pathway">
    <text evidence="3 10">Glycan biosynthesis; glycogen biosynthesis.</text>
</comment>
<dbReference type="GO" id="GO:0003844">
    <property type="term" value="F:1,4-alpha-glucan branching enzyme activity"/>
    <property type="evidence" value="ECO:0007669"/>
    <property type="project" value="UniProtKB-UniRule"/>
</dbReference>
<dbReference type="InterPro" id="IPR013783">
    <property type="entry name" value="Ig-like_fold"/>
</dbReference>
<organism evidence="13 14">
    <name type="scientific">Pedobacter westerhofensis</name>
    <dbReference type="NCBI Taxonomy" id="425512"/>
    <lineage>
        <taxon>Bacteria</taxon>
        <taxon>Pseudomonadati</taxon>
        <taxon>Bacteroidota</taxon>
        <taxon>Sphingobacteriia</taxon>
        <taxon>Sphingobacteriales</taxon>
        <taxon>Sphingobacteriaceae</taxon>
        <taxon>Pedobacter</taxon>
    </lineage>
</organism>
<evidence type="ECO:0000256" key="4">
    <source>
        <dbReference type="ARBA" id="ARBA00009000"/>
    </source>
</evidence>
<comment type="function">
    <text evidence="2 10">Catalyzes the formation of the alpha-1,6-glucosidic linkages in glycogen by scission of a 1,4-alpha-linked oligosaccharide from growing alpha-1,4-glucan chains and the subsequent attachment of the oligosaccharide to the alpha-1,6 position.</text>
</comment>
<dbReference type="InterPro" id="IPR006048">
    <property type="entry name" value="A-amylase/branching_C"/>
</dbReference>
<dbReference type="InterPro" id="IPR037439">
    <property type="entry name" value="Branching_enzy"/>
</dbReference>
<dbReference type="HAMAP" id="MF_00685">
    <property type="entry name" value="GlgB"/>
    <property type="match status" value="1"/>
</dbReference>
<dbReference type="InterPro" id="IPR004193">
    <property type="entry name" value="Glyco_hydro_13_N"/>
</dbReference>
<keyword evidence="14" id="KW-1185">Reference proteome</keyword>
<proteinExistence type="inferred from homology"/>
<comment type="similarity">
    <text evidence="4 10">Belongs to the glycosyl hydrolase 13 family. GlgB subfamily.</text>
</comment>
<keyword evidence="6 10" id="KW-0328">Glycosyltransferase</keyword>
<dbReference type="CDD" id="cd11322">
    <property type="entry name" value="AmyAc_Glg_BE"/>
    <property type="match status" value="1"/>
</dbReference>
<dbReference type="GO" id="GO:0005978">
    <property type="term" value="P:glycogen biosynthetic process"/>
    <property type="evidence" value="ECO:0007669"/>
    <property type="project" value="UniProtKB-UniRule"/>
</dbReference>
<dbReference type="CDD" id="cd02855">
    <property type="entry name" value="E_set_GBE_prok_N"/>
    <property type="match status" value="1"/>
</dbReference>
<dbReference type="SMART" id="SM00642">
    <property type="entry name" value="Aamy"/>
    <property type="match status" value="1"/>
</dbReference>
<accession>A0A521B7Z2</accession>
<evidence type="ECO:0000256" key="11">
    <source>
        <dbReference type="PIRSR" id="PIRSR000463-1"/>
    </source>
</evidence>
<dbReference type="InterPro" id="IPR013780">
    <property type="entry name" value="Glyco_hydro_b"/>
</dbReference>
<comment type="subunit">
    <text evidence="10">Monomer.</text>
</comment>
<dbReference type="PANTHER" id="PTHR43651">
    <property type="entry name" value="1,4-ALPHA-GLUCAN-BRANCHING ENZYME"/>
    <property type="match status" value="1"/>
</dbReference>
<dbReference type="Gene3D" id="2.60.40.10">
    <property type="entry name" value="Immunoglobulins"/>
    <property type="match status" value="1"/>
</dbReference>
<feature type="domain" description="Glycosyl hydrolase family 13 catalytic" evidence="12">
    <location>
        <begin position="165"/>
        <end position="524"/>
    </location>
</feature>
<evidence type="ECO:0000256" key="9">
    <source>
        <dbReference type="ARBA" id="ARBA00023277"/>
    </source>
</evidence>
<dbReference type="Pfam" id="PF02922">
    <property type="entry name" value="CBM_48"/>
    <property type="match status" value="1"/>
</dbReference>
<evidence type="ECO:0000256" key="3">
    <source>
        <dbReference type="ARBA" id="ARBA00004964"/>
    </source>
</evidence>
<keyword evidence="5 10" id="KW-0321">Glycogen metabolism</keyword>
<dbReference type="InterPro" id="IPR017853">
    <property type="entry name" value="GH"/>
</dbReference>
<evidence type="ECO:0000256" key="6">
    <source>
        <dbReference type="ARBA" id="ARBA00022676"/>
    </source>
</evidence>
<dbReference type="RefSeq" id="WP_142526772.1">
    <property type="nucleotide sequence ID" value="NZ_CBCSJO010000003.1"/>
</dbReference>
<dbReference type="Pfam" id="PF00128">
    <property type="entry name" value="Alpha-amylase"/>
    <property type="match status" value="1"/>
</dbReference>
<dbReference type="NCBIfam" id="NF008967">
    <property type="entry name" value="PRK12313.1"/>
    <property type="match status" value="1"/>
</dbReference>
<dbReference type="GO" id="GO:0005829">
    <property type="term" value="C:cytosol"/>
    <property type="evidence" value="ECO:0007669"/>
    <property type="project" value="TreeGrafter"/>
</dbReference>
<dbReference type="InterPro" id="IPR044143">
    <property type="entry name" value="GlgB_N_E_set_prok"/>
</dbReference>
<dbReference type="Pfam" id="PF02806">
    <property type="entry name" value="Alpha-amylase_C"/>
    <property type="match status" value="1"/>
</dbReference>
<dbReference type="Gene3D" id="3.20.20.80">
    <property type="entry name" value="Glycosidases"/>
    <property type="match status" value="1"/>
</dbReference>
<evidence type="ECO:0000256" key="10">
    <source>
        <dbReference type="HAMAP-Rule" id="MF_00685"/>
    </source>
</evidence>
<dbReference type="UniPathway" id="UPA00164"/>
<dbReference type="Proteomes" id="UP000320300">
    <property type="component" value="Unassembled WGS sequence"/>
</dbReference>
<dbReference type="FunFam" id="2.60.40.10:FF:000169">
    <property type="entry name" value="1,4-alpha-glucan branching enzyme GlgB"/>
    <property type="match status" value="1"/>
</dbReference>
<dbReference type="AlphaFoldDB" id="A0A521B7Z2"/>
<evidence type="ECO:0000256" key="8">
    <source>
        <dbReference type="ARBA" id="ARBA00023056"/>
    </source>
</evidence>
<evidence type="ECO:0000256" key="5">
    <source>
        <dbReference type="ARBA" id="ARBA00022600"/>
    </source>
</evidence>
<dbReference type="EC" id="2.4.1.18" evidence="10"/>
<feature type="active site" description="Proton donor" evidence="10 11">
    <location>
        <position position="378"/>
    </location>
</feature>
<reference evidence="13 14" key="1">
    <citation type="submission" date="2017-05" db="EMBL/GenBank/DDBJ databases">
        <authorList>
            <person name="Varghese N."/>
            <person name="Submissions S."/>
        </authorList>
    </citation>
    <scope>NUCLEOTIDE SEQUENCE [LARGE SCALE GENOMIC DNA]</scope>
    <source>
        <strain evidence="13 14">DSM 19036</strain>
    </source>
</reference>
<dbReference type="SUPFAM" id="SSF51011">
    <property type="entry name" value="Glycosyl hydrolase domain"/>
    <property type="match status" value="1"/>
</dbReference>
<evidence type="ECO:0000313" key="14">
    <source>
        <dbReference type="Proteomes" id="UP000320300"/>
    </source>
</evidence>
<dbReference type="Gene3D" id="2.60.40.1180">
    <property type="entry name" value="Golgi alpha-mannosidase II"/>
    <property type="match status" value="1"/>
</dbReference>
<dbReference type="NCBIfam" id="NF003811">
    <property type="entry name" value="PRK05402.1"/>
    <property type="match status" value="1"/>
</dbReference>
<dbReference type="OrthoDB" id="9800174at2"/>
<dbReference type="EMBL" id="FXTN01000002">
    <property type="protein sequence ID" value="SMO43186.1"/>
    <property type="molecule type" value="Genomic_DNA"/>
</dbReference>
<dbReference type="InterPro" id="IPR006407">
    <property type="entry name" value="GlgB"/>
</dbReference>
<evidence type="ECO:0000256" key="2">
    <source>
        <dbReference type="ARBA" id="ARBA00002953"/>
    </source>
</evidence>
<dbReference type="PIRSF" id="PIRSF000463">
    <property type="entry name" value="GlgB"/>
    <property type="match status" value="1"/>
</dbReference>
<feature type="active site" description="Nucleophile" evidence="10 11">
    <location>
        <position position="325"/>
    </location>
</feature>
<dbReference type="PANTHER" id="PTHR43651:SF3">
    <property type="entry name" value="1,4-ALPHA-GLUCAN-BRANCHING ENZYME"/>
    <property type="match status" value="1"/>
</dbReference>
<dbReference type="FunFam" id="3.20.20.80:FF:000003">
    <property type="entry name" value="1,4-alpha-glucan branching enzyme GlgB"/>
    <property type="match status" value="1"/>
</dbReference>
<evidence type="ECO:0000259" key="12">
    <source>
        <dbReference type="SMART" id="SM00642"/>
    </source>
</evidence>
<keyword evidence="8 10" id="KW-0320">Glycogen biosynthesis</keyword>
<dbReference type="FunFam" id="2.60.40.1180:FF:000002">
    <property type="entry name" value="1,4-alpha-glucan branching enzyme GlgB"/>
    <property type="match status" value="1"/>
</dbReference>
<keyword evidence="7 10" id="KW-0808">Transferase</keyword>
<dbReference type="GO" id="GO:0043169">
    <property type="term" value="F:cation binding"/>
    <property type="evidence" value="ECO:0007669"/>
    <property type="project" value="InterPro"/>
</dbReference>
<gene>
    <name evidence="10" type="primary">glgB</name>
    <name evidence="13" type="ORF">SAMN06265348_10273</name>
</gene>
<evidence type="ECO:0000256" key="1">
    <source>
        <dbReference type="ARBA" id="ARBA00000826"/>
    </source>
</evidence>
<evidence type="ECO:0000313" key="13">
    <source>
        <dbReference type="EMBL" id="SMO43186.1"/>
    </source>
</evidence>
<dbReference type="GO" id="GO:0004553">
    <property type="term" value="F:hydrolase activity, hydrolyzing O-glycosyl compounds"/>
    <property type="evidence" value="ECO:0007669"/>
    <property type="project" value="InterPro"/>
</dbReference>
<dbReference type="SUPFAM" id="SSF51445">
    <property type="entry name" value="(Trans)glycosidases"/>
    <property type="match status" value="1"/>
</dbReference>
<keyword evidence="9 10" id="KW-0119">Carbohydrate metabolism</keyword>
<dbReference type="InterPro" id="IPR006047">
    <property type="entry name" value="GH13_cat_dom"/>
</dbReference>